<feature type="region of interest" description="Disordered" evidence="1">
    <location>
        <begin position="137"/>
        <end position="166"/>
    </location>
</feature>
<feature type="compositionally biased region" description="Basic residues" evidence="1">
    <location>
        <begin position="150"/>
        <end position="160"/>
    </location>
</feature>
<evidence type="ECO:0000313" key="2">
    <source>
        <dbReference type="EMBL" id="KKL24723.1"/>
    </source>
</evidence>
<gene>
    <name evidence="2" type="ORF">LCGC14_2412440</name>
</gene>
<proteinExistence type="predicted"/>
<accession>A0A0F9ELI6</accession>
<evidence type="ECO:0000256" key="1">
    <source>
        <dbReference type="SAM" id="MobiDB-lite"/>
    </source>
</evidence>
<dbReference type="EMBL" id="LAZR01036482">
    <property type="protein sequence ID" value="KKL24723.1"/>
    <property type="molecule type" value="Genomic_DNA"/>
</dbReference>
<protein>
    <submittedName>
        <fullName evidence="2">Uncharacterized protein</fullName>
    </submittedName>
</protein>
<dbReference type="AlphaFoldDB" id="A0A0F9ELI6"/>
<comment type="caution">
    <text evidence="2">The sequence shown here is derived from an EMBL/GenBank/DDBJ whole genome shotgun (WGS) entry which is preliminary data.</text>
</comment>
<name>A0A0F9ELI6_9ZZZZ</name>
<reference evidence="2" key="1">
    <citation type="journal article" date="2015" name="Nature">
        <title>Complex archaea that bridge the gap between prokaryotes and eukaryotes.</title>
        <authorList>
            <person name="Spang A."/>
            <person name="Saw J.H."/>
            <person name="Jorgensen S.L."/>
            <person name="Zaremba-Niedzwiedzka K."/>
            <person name="Martijn J."/>
            <person name="Lind A.E."/>
            <person name="van Eijk R."/>
            <person name="Schleper C."/>
            <person name="Guy L."/>
            <person name="Ettema T.J."/>
        </authorList>
    </citation>
    <scope>NUCLEOTIDE SEQUENCE</scope>
</reference>
<organism evidence="2">
    <name type="scientific">marine sediment metagenome</name>
    <dbReference type="NCBI Taxonomy" id="412755"/>
    <lineage>
        <taxon>unclassified sequences</taxon>
        <taxon>metagenomes</taxon>
        <taxon>ecological metagenomes</taxon>
    </lineage>
</organism>
<feature type="non-terminal residue" evidence="2">
    <location>
        <position position="166"/>
    </location>
</feature>
<sequence length="166" mass="18762">MSHRYHPDPEKGDPPVALLFDDCERCDSQAADPRYLDDTKLAQAYETCKQDDWSGTQNEPKLLKYAYAHFNPFQEQWDEEDTLTDRDFKWTRTGEPGDMKTSYSLRGGTVAKVSGELLNLSVDLPDLEQVALGVITSINGDEEEEEKPAPKKRKGKKAKKAAPEPE</sequence>